<organism evidence="1">
    <name type="scientific">Tanacetum cinerariifolium</name>
    <name type="common">Dalmatian daisy</name>
    <name type="synonym">Chrysanthemum cinerariifolium</name>
    <dbReference type="NCBI Taxonomy" id="118510"/>
    <lineage>
        <taxon>Eukaryota</taxon>
        <taxon>Viridiplantae</taxon>
        <taxon>Streptophyta</taxon>
        <taxon>Embryophyta</taxon>
        <taxon>Tracheophyta</taxon>
        <taxon>Spermatophyta</taxon>
        <taxon>Magnoliopsida</taxon>
        <taxon>eudicotyledons</taxon>
        <taxon>Gunneridae</taxon>
        <taxon>Pentapetalae</taxon>
        <taxon>asterids</taxon>
        <taxon>campanulids</taxon>
        <taxon>Asterales</taxon>
        <taxon>Asteraceae</taxon>
        <taxon>Asteroideae</taxon>
        <taxon>Anthemideae</taxon>
        <taxon>Anthemidinae</taxon>
        <taxon>Tanacetum</taxon>
    </lineage>
</organism>
<accession>A0A699IYT3</accession>
<evidence type="ECO:0008006" key="2">
    <source>
        <dbReference type="Google" id="ProtNLM"/>
    </source>
</evidence>
<dbReference type="AlphaFoldDB" id="A0A699IYT3"/>
<protein>
    <recommendedName>
        <fullName evidence="2">CCHC-type domain-containing protein</fullName>
    </recommendedName>
</protein>
<sequence>MGSSSRNTSSYYVTHPTSVVDYDDEYQQDDIQTNPEDPLAFAMNSSNTGRNNRRAYVQEEVIEGSNETKNVQRNLRTSPLGNTSTVQCYNCSGKGYYARNYPKPRVQDLKYFMEQMLLEKQDEARVILTDEQNDFLFADASRLEEIKDLSANICLMARIQPTNNTSDAGPSYDSAFIIEVQSSSINENKEQIQINALYKDFVPQKELSAEQKYFPSSFIPSDKTSNATTSIPASMPNNSLHAEIEQIKWKSIEIKEGLQARIKILEKMFKCEKQSVDFKLKLQHEKETHKWDSTLTNNNTKSLDYSWISKMEKLEHENVSLDFKVQSLIKERDNLKMEYQM</sequence>
<name>A0A699IYT3_TANCI</name>
<proteinExistence type="predicted"/>
<comment type="caution">
    <text evidence="1">The sequence shown here is derived from an EMBL/GenBank/DDBJ whole genome shotgun (WGS) entry which is preliminary data.</text>
</comment>
<dbReference type="EMBL" id="BKCJ010349381">
    <property type="protein sequence ID" value="GEZ97032.1"/>
    <property type="molecule type" value="Genomic_DNA"/>
</dbReference>
<gene>
    <name evidence="1" type="ORF">Tci_569005</name>
</gene>
<reference evidence="1" key="1">
    <citation type="journal article" date="2019" name="Sci. Rep.">
        <title>Draft genome of Tanacetum cinerariifolium, the natural source of mosquito coil.</title>
        <authorList>
            <person name="Yamashiro T."/>
            <person name="Shiraishi A."/>
            <person name="Satake H."/>
            <person name="Nakayama K."/>
        </authorList>
    </citation>
    <scope>NUCLEOTIDE SEQUENCE</scope>
</reference>
<evidence type="ECO:0000313" key="1">
    <source>
        <dbReference type="EMBL" id="GEZ97032.1"/>
    </source>
</evidence>